<dbReference type="InterPro" id="IPR036400">
    <property type="entry name" value="Cyt_B5-like_heme/steroid_sf"/>
</dbReference>
<organism evidence="2">
    <name type="scientific">marine sediment metagenome</name>
    <dbReference type="NCBI Taxonomy" id="412755"/>
    <lineage>
        <taxon>unclassified sequences</taxon>
        <taxon>metagenomes</taxon>
        <taxon>ecological metagenomes</taxon>
    </lineage>
</organism>
<name>X1H5M8_9ZZZZ</name>
<evidence type="ECO:0000259" key="1">
    <source>
        <dbReference type="SMART" id="SM01117"/>
    </source>
</evidence>
<dbReference type="Pfam" id="PF00173">
    <property type="entry name" value="Cyt-b5"/>
    <property type="match status" value="1"/>
</dbReference>
<protein>
    <recommendedName>
        <fullName evidence="1">Cytochrome b5 heme-binding domain-containing protein</fullName>
    </recommendedName>
</protein>
<reference evidence="2" key="1">
    <citation type="journal article" date="2014" name="Front. Microbiol.">
        <title>High frequency of phylogenetically diverse reductive dehalogenase-homologous genes in deep subseafloor sedimentary metagenomes.</title>
        <authorList>
            <person name="Kawai M."/>
            <person name="Futagami T."/>
            <person name="Toyoda A."/>
            <person name="Takaki Y."/>
            <person name="Nishi S."/>
            <person name="Hori S."/>
            <person name="Arai W."/>
            <person name="Tsubouchi T."/>
            <person name="Morono Y."/>
            <person name="Uchiyama I."/>
            <person name="Ito T."/>
            <person name="Fujiyama A."/>
            <person name="Inagaki F."/>
            <person name="Takami H."/>
        </authorList>
    </citation>
    <scope>NUCLEOTIDE SEQUENCE</scope>
    <source>
        <strain evidence="2">Expedition CK06-06</strain>
    </source>
</reference>
<dbReference type="EMBL" id="BARU01024413">
    <property type="protein sequence ID" value="GAH49164.1"/>
    <property type="molecule type" value="Genomic_DNA"/>
</dbReference>
<proteinExistence type="predicted"/>
<feature type="domain" description="Cytochrome b5 heme-binding" evidence="1">
    <location>
        <begin position="4"/>
        <end position="76"/>
    </location>
</feature>
<dbReference type="SUPFAM" id="SSF55856">
    <property type="entry name" value="Cytochrome b5-like heme/steroid binding domain"/>
    <property type="match status" value="1"/>
</dbReference>
<dbReference type="SMART" id="SM01117">
    <property type="entry name" value="Cyt-b5"/>
    <property type="match status" value="1"/>
</dbReference>
<dbReference type="AlphaFoldDB" id="X1H5M8"/>
<comment type="caution">
    <text evidence="2">The sequence shown here is derived from an EMBL/GenBank/DDBJ whole genome shotgun (WGS) entry which is preliminary data.</text>
</comment>
<sequence length="78" mass="8791">MKEFSTKELKKFNGKDGNKAYVAYNGQIYNVTGSFLWKGGKHQATHYAGMDLTGELEKAPHGIEFLKRFPVIGRLKKA</sequence>
<evidence type="ECO:0000313" key="2">
    <source>
        <dbReference type="EMBL" id="GAH49164.1"/>
    </source>
</evidence>
<dbReference type="Gene3D" id="3.10.120.10">
    <property type="entry name" value="Cytochrome b5-like heme/steroid binding domain"/>
    <property type="match status" value="1"/>
</dbReference>
<accession>X1H5M8</accession>
<dbReference type="InterPro" id="IPR001199">
    <property type="entry name" value="Cyt_B5-like_heme/steroid-bd"/>
</dbReference>
<gene>
    <name evidence="2" type="ORF">S03H2_39476</name>
</gene>